<dbReference type="GO" id="GO:0000978">
    <property type="term" value="F:RNA polymerase II cis-regulatory region sequence-specific DNA binding"/>
    <property type="evidence" value="ECO:0007669"/>
    <property type="project" value="TreeGrafter"/>
</dbReference>
<keyword evidence="2" id="KW-0805">Transcription regulation</keyword>
<dbReference type="PANTHER" id="PTHR23351:SF24">
    <property type="entry name" value="ACTIVATING TRANSCRIPTION FACTOR 3-RELATED"/>
    <property type="match status" value="1"/>
</dbReference>
<accession>A0A6S7GXI1</accession>
<dbReference type="Proteomes" id="UP001152795">
    <property type="component" value="Unassembled WGS sequence"/>
</dbReference>
<dbReference type="Gene3D" id="1.20.5.170">
    <property type="match status" value="1"/>
</dbReference>
<evidence type="ECO:0000256" key="5">
    <source>
        <dbReference type="ARBA" id="ARBA00023242"/>
    </source>
</evidence>
<dbReference type="CDD" id="cd14699">
    <property type="entry name" value="bZIP_Fos_like"/>
    <property type="match status" value="1"/>
</dbReference>
<dbReference type="GO" id="GO:0005634">
    <property type="term" value="C:nucleus"/>
    <property type="evidence" value="ECO:0007669"/>
    <property type="project" value="UniProtKB-SubCell"/>
</dbReference>
<dbReference type="AlphaFoldDB" id="A0A6S7GXI1"/>
<name>A0A6S7GXI1_PARCT</name>
<dbReference type="SUPFAM" id="SSF57959">
    <property type="entry name" value="Leucine zipper domain"/>
    <property type="match status" value="1"/>
</dbReference>
<organism evidence="6 7">
    <name type="scientific">Paramuricea clavata</name>
    <name type="common">Red gorgonian</name>
    <name type="synonym">Violescent sea-whip</name>
    <dbReference type="NCBI Taxonomy" id="317549"/>
    <lineage>
        <taxon>Eukaryota</taxon>
        <taxon>Metazoa</taxon>
        <taxon>Cnidaria</taxon>
        <taxon>Anthozoa</taxon>
        <taxon>Octocorallia</taxon>
        <taxon>Malacalcyonacea</taxon>
        <taxon>Plexauridae</taxon>
        <taxon>Paramuricea</taxon>
    </lineage>
</organism>
<dbReference type="InterPro" id="IPR046347">
    <property type="entry name" value="bZIP_sf"/>
</dbReference>
<dbReference type="PRINTS" id="PR00042">
    <property type="entry name" value="LEUZIPPRFOS"/>
</dbReference>
<gene>
    <name evidence="6" type="ORF">PACLA_8A046714</name>
</gene>
<evidence type="ECO:0000256" key="1">
    <source>
        <dbReference type="ARBA" id="ARBA00004123"/>
    </source>
</evidence>
<keyword evidence="3" id="KW-0238">DNA-binding</keyword>
<protein>
    <submittedName>
        <fullName evidence="6">Cyclic AMP-dependent transcription factor ATF-3-like</fullName>
    </submittedName>
</protein>
<dbReference type="InterPro" id="IPR004827">
    <property type="entry name" value="bZIP"/>
</dbReference>
<evidence type="ECO:0000313" key="7">
    <source>
        <dbReference type="Proteomes" id="UP001152795"/>
    </source>
</evidence>
<dbReference type="FunFam" id="1.20.5.170:FF:000010">
    <property type="entry name" value="Cyclic AMP-dependent transcription factor ATF-2"/>
    <property type="match status" value="1"/>
</dbReference>
<sequence length="161" mass="18924">MPGLEAAFEPPTSTIPTFIYHDVEHERVSSHGVIGHEVLNEDDSPVRLEIRQSIEPTMNQEYMYDFGNGNNKTKPVEYEDVEKRRVRRERNKLAASKCRKKRKDHVRNLVESYEELEECNKNLETEIEKLHSEIRELEKMLDTHPCTRLLYTETGNNIVLQ</sequence>
<keyword evidence="5" id="KW-0539">Nucleus</keyword>
<dbReference type="PROSITE" id="PS00036">
    <property type="entry name" value="BZIP_BASIC"/>
    <property type="match status" value="1"/>
</dbReference>
<keyword evidence="7" id="KW-1185">Reference proteome</keyword>
<dbReference type="PANTHER" id="PTHR23351">
    <property type="entry name" value="FOS TRANSCRIPTION FACTOR-RELATED"/>
    <property type="match status" value="1"/>
</dbReference>
<dbReference type="EMBL" id="CACRXK020002560">
    <property type="protein sequence ID" value="CAB3994892.1"/>
    <property type="molecule type" value="Genomic_DNA"/>
</dbReference>
<evidence type="ECO:0000313" key="6">
    <source>
        <dbReference type="EMBL" id="CAB3994892.1"/>
    </source>
</evidence>
<proteinExistence type="predicted"/>
<dbReference type="GO" id="GO:0000981">
    <property type="term" value="F:DNA-binding transcription factor activity, RNA polymerase II-specific"/>
    <property type="evidence" value="ECO:0007669"/>
    <property type="project" value="TreeGrafter"/>
</dbReference>
<evidence type="ECO:0000256" key="3">
    <source>
        <dbReference type="ARBA" id="ARBA00023125"/>
    </source>
</evidence>
<comment type="subcellular location">
    <subcellularLocation>
        <location evidence="1">Nucleus</location>
    </subcellularLocation>
</comment>
<dbReference type="InterPro" id="IPR000837">
    <property type="entry name" value="AP-1"/>
</dbReference>
<dbReference type="PROSITE" id="PS50217">
    <property type="entry name" value="BZIP"/>
    <property type="match status" value="1"/>
</dbReference>
<dbReference type="SMART" id="SM00338">
    <property type="entry name" value="BRLZ"/>
    <property type="match status" value="1"/>
</dbReference>
<evidence type="ECO:0000256" key="2">
    <source>
        <dbReference type="ARBA" id="ARBA00023015"/>
    </source>
</evidence>
<comment type="caution">
    <text evidence="6">The sequence shown here is derived from an EMBL/GenBank/DDBJ whole genome shotgun (WGS) entry which is preliminary data.</text>
</comment>
<keyword evidence="4" id="KW-0804">Transcription</keyword>
<reference evidence="6" key="1">
    <citation type="submission" date="2020-04" db="EMBL/GenBank/DDBJ databases">
        <authorList>
            <person name="Alioto T."/>
            <person name="Alioto T."/>
            <person name="Gomez Garrido J."/>
        </authorList>
    </citation>
    <scope>NUCLEOTIDE SEQUENCE</scope>
    <source>
        <strain evidence="6">A484AB</strain>
    </source>
</reference>
<dbReference type="OrthoDB" id="2596881at2759"/>
<evidence type="ECO:0000256" key="4">
    <source>
        <dbReference type="ARBA" id="ARBA00023163"/>
    </source>
</evidence>
<dbReference type="Pfam" id="PF00170">
    <property type="entry name" value="bZIP_1"/>
    <property type="match status" value="1"/>
</dbReference>